<evidence type="ECO:0000256" key="1">
    <source>
        <dbReference type="ARBA" id="ARBA00007734"/>
    </source>
</evidence>
<dbReference type="PANTHER" id="PTHR37423">
    <property type="entry name" value="SOLUBLE LYTIC MUREIN TRANSGLYCOSYLASE-RELATED"/>
    <property type="match status" value="1"/>
</dbReference>
<dbReference type="InterPro" id="IPR000189">
    <property type="entry name" value="Transglyc_AS"/>
</dbReference>
<dbReference type="PANTHER" id="PTHR37423:SF2">
    <property type="entry name" value="MEMBRANE-BOUND LYTIC MUREIN TRANSGLYCOSYLASE C"/>
    <property type="match status" value="1"/>
</dbReference>
<proteinExistence type="inferred from homology"/>
<dbReference type="InterPro" id="IPR023346">
    <property type="entry name" value="Lysozyme-like_dom_sf"/>
</dbReference>
<dbReference type="GO" id="GO:0008933">
    <property type="term" value="F:peptidoglycan lytic transglycosylase activity"/>
    <property type="evidence" value="ECO:0007669"/>
    <property type="project" value="InterPro"/>
</dbReference>
<dbReference type="STRING" id="633194.SAMN05421759_102174"/>
<dbReference type="Pfam" id="PF01464">
    <property type="entry name" value="SLT"/>
    <property type="match status" value="1"/>
</dbReference>
<dbReference type="InterPro" id="IPR008258">
    <property type="entry name" value="Transglycosylase_SLT_dom_1"/>
</dbReference>
<keyword evidence="7" id="KW-1185">Reference proteome</keyword>
<feature type="domain" description="Transglycosylase SLT" evidence="5">
    <location>
        <begin position="151"/>
        <end position="241"/>
    </location>
</feature>
<sequence>MSFMRRCALCAAFMLVLPGAEPAAANPDFSARFVKPPAPGTKKRVTVQIAPRANPAVMPPPERRAEEAAPDSDSAGAAPGAAPAPTGRYGWFWQAVAASGDAGTGPGRLEPALSALKSGPGGARVDAPRVQTLQDIAARYGTALLRHSVGTEVSPALALAVMAVESGGRADAVSRVGAEGLMQLMPDTAEKLGVADSFDPDQNIKGGISFLDALMQAYGGDPVLVLAGYNAGQTAVAEAGGVPPFAETRDYVPKVLAAFEVARALCKTPPMMISDGCVFHVSPGS</sequence>
<organism evidence="6 7">
    <name type="scientific">Roseivivax lentus</name>
    <dbReference type="NCBI Taxonomy" id="633194"/>
    <lineage>
        <taxon>Bacteria</taxon>
        <taxon>Pseudomonadati</taxon>
        <taxon>Pseudomonadota</taxon>
        <taxon>Alphaproteobacteria</taxon>
        <taxon>Rhodobacterales</taxon>
        <taxon>Roseobacteraceae</taxon>
        <taxon>Roseivivax</taxon>
    </lineage>
</organism>
<accession>A0A1N7KY15</accession>
<dbReference type="Proteomes" id="UP000186684">
    <property type="component" value="Unassembled WGS sequence"/>
</dbReference>
<dbReference type="GO" id="GO:0000270">
    <property type="term" value="P:peptidoglycan metabolic process"/>
    <property type="evidence" value="ECO:0007669"/>
    <property type="project" value="InterPro"/>
</dbReference>
<dbReference type="AlphaFoldDB" id="A0A1N7KY15"/>
<gene>
    <name evidence="6" type="ORF">SAMN05421759_102174</name>
</gene>
<dbReference type="Gene3D" id="1.10.530.10">
    <property type="match status" value="1"/>
</dbReference>
<evidence type="ECO:0000256" key="3">
    <source>
        <dbReference type="SAM" id="MobiDB-lite"/>
    </source>
</evidence>
<protein>
    <submittedName>
        <fullName evidence="6">Soluble lytic murein transglycosylase</fullName>
    </submittedName>
</protein>
<reference evidence="7" key="1">
    <citation type="submission" date="2017-01" db="EMBL/GenBank/DDBJ databases">
        <authorList>
            <person name="Varghese N."/>
            <person name="Submissions S."/>
        </authorList>
    </citation>
    <scope>NUCLEOTIDE SEQUENCE [LARGE SCALE GENOMIC DNA]</scope>
    <source>
        <strain evidence="7">DSM 29430</strain>
    </source>
</reference>
<dbReference type="SUPFAM" id="SSF53955">
    <property type="entry name" value="Lysozyme-like"/>
    <property type="match status" value="1"/>
</dbReference>
<dbReference type="PROSITE" id="PS00922">
    <property type="entry name" value="TRANSGLYCOSYLASE"/>
    <property type="match status" value="1"/>
</dbReference>
<comment type="similarity">
    <text evidence="2">Belongs to the virb1 family.</text>
</comment>
<feature type="region of interest" description="Disordered" evidence="3">
    <location>
        <begin position="51"/>
        <end position="83"/>
    </location>
</feature>
<evidence type="ECO:0000313" key="7">
    <source>
        <dbReference type="Proteomes" id="UP000186684"/>
    </source>
</evidence>
<evidence type="ECO:0000256" key="4">
    <source>
        <dbReference type="SAM" id="SignalP"/>
    </source>
</evidence>
<feature type="signal peptide" evidence="4">
    <location>
        <begin position="1"/>
        <end position="25"/>
    </location>
</feature>
<evidence type="ECO:0000313" key="6">
    <source>
        <dbReference type="EMBL" id="SIS66441.1"/>
    </source>
</evidence>
<dbReference type="EMBL" id="FTOQ01000002">
    <property type="protein sequence ID" value="SIS66441.1"/>
    <property type="molecule type" value="Genomic_DNA"/>
</dbReference>
<name>A0A1N7KY15_9RHOB</name>
<comment type="similarity">
    <text evidence="1">Belongs to the transglycosylase Slt family.</text>
</comment>
<evidence type="ECO:0000259" key="5">
    <source>
        <dbReference type="Pfam" id="PF01464"/>
    </source>
</evidence>
<feature type="compositionally biased region" description="Low complexity" evidence="3">
    <location>
        <begin position="71"/>
        <end position="83"/>
    </location>
</feature>
<dbReference type="CDD" id="cd00254">
    <property type="entry name" value="LT-like"/>
    <property type="match status" value="1"/>
</dbReference>
<dbReference type="GO" id="GO:0016020">
    <property type="term" value="C:membrane"/>
    <property type="evidence" value="ECO:0007669"/>
    <property type="project" value="InterPro"/>
</dbReference>
<keyword evidence="4" id="KW-0732">Signal</keyword>
<dbReference type="RefSeq" id="WP_076445460.1">
    <property type="nucleotide sequence ID" value="NZ_FTOQ01000002.1"/>
</dbReference>
<evidence type="ECO:0000256" key="2">
    <source>
        <dbReference type="ARBA" id="ARBA00009387"/>
    </source>
</evidence>
<feature type="chain" id="PRO_5012116907" evidence="4">
    <location>
        <begin position="26"/>
        <end position="285"/>
    </location>
</feature>